<evidence type="ECO:0000256" key="1">
    <source>
        <dbReference type="ARBA" id="ARBA00022491"/>
    </source>
</evidence>
<dbReference type="PANTHER" id="PTHR11019">
    <property type="entry name" value="HTH-TYPE TRANSCRIPTIONAL REGULATOR NIMR"/>
    <property type="match status" value="1"/>
</dbReference>
<dbReference type="OrthoDB" id="9814125at2"/>
<evidence type="ECO:0000313" key="6">
    <source>
        <dbReference type="EMBL" id="SET89163.1"/>
    </source>
</evidence>
<evidence type="ECO:0000259" key="5">
    <source>
        <dbReference type="PROSITE" id="PS01124"/>
    </source>
</evidence>
<dbReference type="SUPFAM" id="SSF51182">
    <property type="entry name" value="RmlC-like cupins"/>
    <property type="match status" value="1"/>
</dbReference>
<keyword evidence="2" id="KW-0805">Transcription regulation</keyword>
<keyword evidence="1" id="KW-0678">Repressor</keyword>
<evidence type="ECO:0000313" key="7">
    <source>
        <dbReference type="Proteomes" id="UP000199180"/>
    </source>
</evidence>
<protein>
    <submittedName>
        <fullName evidence="6">AraC-type DNA-binding protein</fullName>
    </submittedName>
</protein>
<keyword evidence="7" id="KW-1185">Reference proteome</keyword>
<dbReference type="Proteomes" id="UP000199180">
    <property type="component" value="Unassembled WGS sequence"/>
</dbReference>
<dbReference type="Gene3D" id="1.10.10.60">
    <property type="entry name" value="Homeodomain-like"/>
    <property type="match status" value="1"/>
</dbReference>
<dbReference type="PROSITE" id="PS01124">
    <property type="entry name" value="HTH_ARAC_FAMILY_2"/>
    <property type="match status" value="1"/>
</dbReference>
<dbReference type="InterPro" id="IPR018062">
    <property type="entry name" value="HTH_AraC-typ_CS"/>
</dbReference>
<keyword evidence="4" id="KW-0804">Transcription</keyword>
<feature type="domain" description="HTH araC/xylS-type" evidence="5">
    <location>
        <begin position="159"/>
        <end position="256"/>
    </location>
</feature>
<dbReference type="RefSeq" id="WP_090736792.1">
    <property type="nucleotide sequence ID" value="NZ_FOHO01000013.1"/>
</dbReference>
<evidence type="ECO:0000256" key="4">
    <source>
        <dbReference type="ARBA" id="ARBA00023163"/>
    </source>
</evidence>
<dbReference type="SUPFAM" id="SSF46689">
    <property type="entry name" value="Homeodomain-like"/>
    <property type="match status" value="1"/>
</dbReference>
<dbReference type="Gene3D" id="2.60.120.10">
    <property type="entry name" value="Jelly Rolls"/>
    <property type="match status" value="1"/>
</dbReference>
<reference evidence="6 7" key="1">
    <citation type="submission" date="2016-10" db="EMBL/GenBank/DDBJ databases">
        <authorList>
            <person name="de Groot N.N."/>
        </authorList>
    </citation>
    <scope>NUCLEOTIDE SEQUENCE [LARGE SCALE GENOMIC DNA]</scope>
    <source>
        <strain evidence="6 7">DSM 17862</strain>
    </source>
</reference>
<gene>
    <name evidence="6" type="ORF">SAMN04489858_11353</name>
</gene>
<dbReference type="EMBL" id="FOHO01000013">
    <property type="protein sequence ID" value="SET89163.1"/>
    <property type="molecule type" value="Genomic_DNA"/>
</dbReference>
<accession>A0A1I0HYI3</accession>
<dbReference type="PANTHER" id="PTHR11019:SF190">
    <property type="entry name" value="ARAC-FAMILY REGULATORY PROTEIN"/>
    <property type="match status" value="1"/>
</dbReference>
<dbReference type="InterPro" id="IPR014710">
    <property type="entry name" value="RmlC-like_jellyroll"/>
</dbReference>
<organism evidence="6 7">
    <name type="scientific">Paracoccus homiensis</name>
    <dbReference type="NCBI Taxonomy" id="364199"/>
    <lineage>
        <taxon>Bacteria</taxon>
        <taxon>Pseudomonadati</taxon>
        <taxon>Pseudomonadota</taxon>
        <taxon>Alphaproteobacteria</taxon>
        <taxon>Rhodobacterales</taxon>
        <taxon>Paracoccaceae</taxon>
        <taxon>Paracoccus</taxon>
    </lineage>
</organism>
<dbReference type="GO" id="GO:0003700">
    <property type="term" value="F:DNA-binding transcription factor activity"/>
    <property type="evidence" value="ECO:0007669"/>
    <property type="project" value="InterPro"/>
</dbReference>
<dbReference type="CDD" id="cd06124">
    <property type="entry name" value="cupin_NimR-like_N"/>
    <property type="match status" value="1"/>
</dbReference>
<dbReference type="InterPro" id="IPR009057">
    <property type="entry name" value="Homeodomain-like_sf"/>
</dbReference>
<dbReference type="STRING" id="364199.SAMN04489858_11353"/>
<dbReference type="InterPro" id="IPR011051">
    <property type="entry name" value="RmlC_Cupin_sf"/>
</dbReference>
<evidence type="ECO:0000256" key="3">
    <source>
        <dbReference type="ARBA" id="ARBA00023125"/>
    </source>
</evidence>
<dbReference type="FunFam" id="1.10.10.60:FF:000132">
    <property type="entry name" value="AraC family transcriptional regulator"/>
    <property type="match status" value="1"/>
</dbReference>
<proteinExistence type="predicted"/>
<sequence length="256" mass="28917">MSFLHLRQPPYHDHLPGPVFFRLEHMPENATYPIMRHPWGEFVYSFSGVTELRSEGQHLLAAPHMGFWIPPGVQHVGFNRRAAVHFSAYISRELCSGMPDRICSLLVSPLLRAILDNLEGAVFTGSEQQSRLLRVMVDQVAVCEIADSFVPESDDRQLARLLQALRDNPADGRNNAELARAFGLSQRTLMRRCSDELGMSLGEWRQRLRVMQAISLLQDGYTVESVALDLGYSTASSFIAMFRRITGNSPARFIRT</sequence>
<dbReference type="AlphaFoldDB" id="A0A1I0HYI3"/>
<dbReference type="PROSITE" id="PS00041">
    <property type="entry name" value="HTH_ARAC_FAMILY_1"/>
    <property type="match status" value="1"/>
</dbReference>
<name>A0A1I0HYI3_9RHOB</name>
<dbReference type="SMART" id="SM00342">
    <property type="entry name" value="HTH_ARAC"/>
    <property type="match status" value="1"/>
</dbReference>
<keyword evidence="3 6" id="KW-0238">DNA-binding</keyword>
<evidence type="ECO:0000256" key="2">
    <source>
        <dbReference type="ARBA" id="ARBA00023015"/>
    </source>
</evidence>
<dbReference type="Pfam" id="PF12833">
    <property type="entry name" value="HTH_18"/>
    <property type="match status" value="1"/>
</dbReference>
<dbReference type="GO" id="GO:0043565">
    <property type="term" value="F:sequence-specific DNA binding"/>
    <property type="evidence" value="ECO:0007669"/>
    <property type="project" value="InterPro"/>
</dbReference>
<dbReference type="InterPro" id="IPR018060">
    <property type="entry name" value="HTH_AraC"/>
</dbReference>